<keyword evidence="2" id="KW-0812">Transmembrane</keyword>
<feature type="region of interest" description="Disordered" evidence="1">
    <location>
        <begin position="58"/>
        <end position="119"/>
    </location>
</feature>
<dbReference type="EMBL" id="JADYXP020000032">
    <property type="protein sequence ID" value="KAL0098860.1"/>
    <property type="molecule type" value="Genomic_DNA"/>
</dbReference>
<comment type="caution">
    <text evidence="3">The sequence shown here is derived from an EMBL/GenBank/DDBJ whole genome shotgun (WGS) entry which is preliminary data.</text>
</comment>
<evidence type="ECO:0000256" key="1">
    <source>
        <dbReference type="SAM" id="MobiDB-lite"/>
    </source>
</evidence>
<dbReference type="AlphaFoldDB" id="A0AAW2E779"/>
<protein>
    <submittedName>
        <fullName evidence="3">Uncharacterized protein</fullName>
    </submittedName>
</protein>
<name>A0AAW2E779_9HYME</name>
<keyword evidence="2" id="KW-1133">Transmembrane helix</keyword>
<feature type="transmembrane region" description="Helical" evidence="2">
    <location>
        <begin position="38"/>
        <end position="57"/>
    </location>
</feature>
<keyword evidence="4" id="KW-1185">Reference proteome</keyword>
<evidence type="ECO:0000313" key="4">
    <source>
        <dbReference type="Proteomes" id="UP001430953"/>
    </source>
</evidence>
<dbReference type="Proteomes" id="UP001430953">
    <property type="component" value="Unassembled WGS sequence"/>
</dbReference>
<proteinExistence type="predicted"/>
<evidence type="ECO:0000256" key="2">
    <source>
        <dbReference type="SAM" id="Phobius"/>
    </source>
</evidence>
<organism evidence="3 4">
    <name type="scientific">Cardiocondyla obscurior</name>
    <dbReference type="NCBI Taxonomy" id="286306"/>
    <lineage>
        <taxon>Eukaryota</taxon>
        <taxon>Metazoa</taxon>
        <taxon>Ecdysozoa</taxon>
        <taxon>Arthropoda</taxon>
        <taxon>Hexapoda</taxon>
        <taxon>Insecta</taxon>
        <taxon>Pterygota</taxon>
        <taxon>Neoptera</taxon>
        <taxon>Endopterygota</taxon>
        <taxon>Hymenoptera</taxon>
        <taxon>Apocrita</taxon>
        <taxon>Aculeata</taxon>
        <taxon>Formicoidea</taxon>
        <taxon>Formicidae</taxon>
        <taxon>Myrmicinae</taxon>
        <taxon>Cardiocondyla</taxon>
    </lineage>
</organism>
<keyword evidence="2" id="KW-0472">Membrane</keyword>
<gene>
    <name evidence="3" type="ORF">PUN28_020847</name>
</gene>
<accession>A0AAW2E779</accession>
<reference evidence="3 4" key="1">
    <citation type="submission" date="2023-03" db="EMBL/GenBank/DDBJ databases">
        <title>High recombination rates correlate with genetic variation in Cardiocondyla obscurior ants.</title>
        <authorList>
            <person name="Errbii M."/>
        </authorList>
    </citation>
    <scope>NUCLEOTIDE SEQUENCE [LARGE SCALE GENOMIC DNA]</scope>
    <source>
        <strain evidence="3">Alpha-2009</strain>
        <tissue evidence="3">Whole body</tissue>
    </source>
</reference>
<evidence type="ECO:0000313" key="3">
    <source>
        <dbReference type="EMBL" id="KAL0098860.1"/>
    </source>
</evidence>
<sequence length="119" mass="14039">MCPRSTPASTSYPFRAFQNFSIISIERWLGNSYFPYDIWLPGFIAFACVTYSVGDVTKQKTKNKKQKTKKTKKQKNKKTKKQKTKKTKTKKQKAKKTKNKKNQRIKKMIKKKITIKQKN</sequence>
<feature type="compositionally biased region" description="Basic residues" evidence="1">
    <location>
        <begin position="59"/>
        <end position="119"/>
    </location>
</feature>